<keyword evidence="4" id="KW-0804">Transcription</keyword>
<feature type="coiled-coil region" evidence="6">
    <location>
        <begin position="128"/>
        <end position="162"/>
    </location>
</feature>
<sequence length="198" mass="22753">MHSHLTTSTNKSLHHTNTTIESLPSFPACSFGLSQSSNLFLTNLQPSYQTSVRARMHELSPNSTSNSTSDEGDDQQQHQVIDERKQRRMISNRESARRSRMRKQRHLDELWSQVLHLRTENHSLIEKLNHVSESHERAVQENAKLKEEASDLRQLLTDIQISNSYSIFRDLDDIPCNTAYLRAESSDQSVTTSTNLLH</sequence>
<dbReference type="EMBL" id="JBEAFC010000007">
    <property type="protein sequence ID" value="KAL1551188.1"/>
    <property type="molecule type" value="Genomic_DNA"/>
</dbReference>
<dbReference type="CDD" id="cd14702">
    <property type="entry name" value="bZIP_plant_GBF1"/>
    <property type="match status" value="1"/>
</dbReference>
<dbReference type="InterPro" id="IPR044521">
    <property type="entry name" value="AtbZIP8/43"/>
</dbReference>
<evidence type="ECO:0000259" key="8">
    <source>
        <dbReference type="PROSITE" id="PS50217"/>
    </source>
</evidence>
<feature type="region of interest" description="Disordered" evidence="7">
    <location>
        <begin position="58"/>
        <end position="101"/>
    </location>
</feature>
<evidence type="ECO:0000256" key="4">
    <source>
        <dbReference type="ARBA" id="ARBA00023163"/>
    </source>
</evidence>
<organism evidence="9 10">
    <name type="scientific">Salvia divinorum</name>
    <name type="common">Maria pastora</name>
    <name type="synonym">Diviner's sage</name>
    <dbReference type="NCBI Taxonomy" id="28513"/>
    <lineage>
        <taxon>Eukaryota</taxon>
        <taxon>Viridiplantae</taxon>
        <taxon>Streptophyta</taxon>
        <taxon>Embryophyta</taxon>
        <taxon>Tracheophyta</taxon>
        <taxon>Spermatophyta</taxon>
        <taxon>Magnoliopsida</taxon>
        <taxon>eudicotyledons</taxon>
        <taxon>Gunneridae</taxon>
        <taxon>Pentapetalae</taxon>
        <taxon>asterids</taxon>
        <taxon>lamiids</taxon>
        <taxon>Lamiales</taxon>
        <taxon>Lamiaceae</taxon>
        <taxon>Nepetoideae</taxon>
        <taxon>Mentheae</taxon>
        <taxon>Salviinae</taxon>
        <taxon>Salvia</taxon>
        <taxon>Salvia subgen. Calosphace</taxon>
    </lineage>
</organism>
<dbReference type="GO" id="GO:0005634">
    <property type="term" value="C:nucleus"/>
    <property type="evidence" value="ECO:0007669"/>
    <property type="project" value="UniProtKB-SubCell"/>
</dbReference>
<evidence type="ECO:0000256" key="3">
    <source>
        <dbReference type="ARBA" id="ARBA00023125"/>
    </source>
</evidence>
<dbReference type="PROSITE" id="PS50217">
    <property type="entry name" value="BZIP"/>
    <property type="match status" value="1"/>
</dbReference>
<evidence type="ECO:0000256" key="6">
    <source>
        <dbReference type="SAM" id="Coils"/>
    </source>
</evidence>
<dbReference type="GO" id="GO:0003677">
    <property type="term" value="F:DNA binding"/>
    <property type="evidence" value="ECO:0007669"/>
    <property type="project" value="UniProtKB-KW"/>
</dbReference>
<dbReference type="PANTHER" id="PTHR46324">
    <property type="entry name" value="BASIC LEUCINE ZIPPER 43-RELATED"/>
    <property type="match status" value="1"/>
</dbReference>
<dbReference type="Gene3D" id="1.20.5.170">
    <property type="match status" value="1"/>
</dbReference>
<protein>
    <recommendedName>
        <fullName evidence="8">BZIP domain-containing protein</fullName>
    </recommendedName>
</protein>
<keyword evidence="10" id="KW-1185">Reference proteome</keyword>
<evidence type="ECO:0000256" key="5">
    <source>
        <dbReference type="ARBA" id="ARBA00023242"/>
    </source>
</evidence>
<reference evidence="9 10" key="1">
    <citation type="submission" date="2024-06" db="EMBL/GenBank/DDBJ databases">
        <title>A chromosome level genome sequence of Diviner's sage (Salvia divinorum).</title>
        <authorList>
            <person name="Ford S.A."/>
            <person name="Ro D.-K."/>
            <person name="Ness R.W."/>
            <person name="Phillips M.A."/>
        </authorList>
    </citation>
    <scope>NUCLEOTIDE SEQUENCE [LARGE SCALE GENOMIC DNA]</scope>
    <source>
        <strain evidence="9">SAF-2024a</strain>
        <tissue evidence="9">Leaf</tissue>
    </source>
</reference>
<evidence type="ECO:0000313" key="9">
    <source>
        <dbReference type="EMBL" id="KAL1551188.1"/>
    </source>
</evidence>
<evidence type="ECO:0000256" key="1">
    <source>
        <dbReference type="ARBA" id="ARBA00004123"/>
    </source>
</evidence>
<gene>
    <name evidence="9" type="ORF">AAHA92_19062</name>
</gene>
<evidence type="ECO:0000256" key="7">
    <source>
        <dbReference type="SAM" id="MobiDB-lite"/>
    </source>
</evidence>
<dbReference type="Pfam" id="PF00170">
    <property type="entry name" value="bZIP_1"/>
    <property type="match status" value="1"/>
</dbReference>
<keyword evidence="6" id="KW-0175">Coiled coil</keyword>
<dbReference type="PROSITE" id="PS00036">
    <property type="entry name" value="BZIP_BASIC"/>
    <property type="match status" value="1"/>
</dbReference>
<keyword evidence="2" id="KW-0805">Transcription regulation</keyword>
<dbReference type="Proteomes" id="UP001567538">
    <property type="component" value="Unassembled WGS sequence"/>
</dbReference>
<name>A0ABD1H450_SALDI</name>
<accession>A0ABD1H450</accession>
<dbReference type="GO" id="GO:0046983">
    <property type="term" value="F:protein dimerization activity"/>
    <property type="evidence" value="ECO:0007669"/>
    <property type="project" value="UniProtKB-ARBA"/>
</dbReference>
<dbReference type="SUPFAM" id="SSF57959">
    <property type="entry name" value="Leucine zipper domain"/>
    <property type="match status" value="1"/>
</dbReference>
<dbReference type="FunFam" id="1.20.5.170:FF:000020">
    <property type="entry name" value="BZIP transcription factor"/>
    <property type="match status" value="1"/>
</dbReference>
<evidence type="ECO:0000256" key="2">
    <source>
        <dbReference type="ARBA" id="ARBA00023015"/>
    </source>
</evidence>
<dbReference type="InterPro" id="IPR046347">
    <property type="entry name" value="bZIP_sf"/>
</dbReference>
<proteinExistence type="predicted"/>
<evidence type="ECO:0000313" key="10">
    <source>
        <dbReference type="Proteomes" id="UP001567538"/>
    </source>
</evidence>
<feature type="compositionally biased region" description="Polar residues" evidence="7">
    <location>
        <begin position="60"/>
        <end position="69"/>
    </location>
</feature>
<keyword evidence="5" id="KW-0539">Nucleus</keyword>
<dbReference type="InterPro" id="IPR045314">
    <property type="entry name" value="bZIP_plant_GBF1"/>
</dbReference>
<dbReference type="PANTHER" id="PTHR46324:SF26">
    <property type="entry name" value="OS02G0728001 PROTEIN"/>
    <property type="match status" value="1"/>
</dbReference>
<feature type="domain" description="BZIP" evidence="8">
    <location>
        <begin position="82"/>
        <end position="145"/>
    </location>
</feature>
<comment type="subcellular location">
    <subcellularLocation>
        <location evidence="1">Nucleus</location>
    </subcellularLocation>
</comment>
<dbReference type="InterPro" id="IPR004827">
    <property type="entry name" value="bZIP"/>
</dbReference>
<comment type="caution">
    <text evidence="9">The sequence shown here is derived from an EMBL/GenBank/DDBJ whole genome shotgun (WGS) entry which is preliminary data.</text>
</comment>
<dbReference type="AlphaFoldDB" id="A0ABD1H450"/>
<dbReference type="SMART" id="SM00338">
    <property type="entry name" value="BRLZ"/>
    <property type="match status" value="1"/>
</dbReference>
<keyword evidence="3" id="KW-0238">DNA-binding</keyword>